<feature type="region of interest" description="Disordered" evidence="1">
    <location>
        <begin position="135"/>
        <end position="156"/>
    </location>
</feature>
<sequence length="156" mass="17039">MLNSFFLIAALAFSHSVSALATRNQTCDLQFQPVSSKIDPTQTSVWCKTKHKVSYKCTTSSCHVGRLSPKDGLRFEGCSTEESLDSVAYVWPTSFAVGKYGGSSVFVHAGKQAPDLTSKRTDINPADPIQCMWGNSSKEPNLVRPECDKCEPAQSK</sequence>
<name>A0A9Q3PC13_9BASI</name>
<evidence type="ECO:0008006" key="5">
    <source>
        <dbReference type="Google" id="ProtNLM"/>
    </source>
</evidence>
<dbReference type="EMBL" id="AVOT02062793">
    <property type="protein sequence ID" value="MBW0555710.1"/>
    <property type="molecule type" value="Genomic_DNA"/>
</dbReference>
<organism evidence="3 4">
    <name type="scientific">Austropuccinia psidii MF-1</name>
    <dbReference type="NCBI Taxonomy" id="1389203"/>
    <lineage>
        <taxon>Eukaryota</taxon>
        <taxon>Fungi</taxon>
        <taxon>Dikarya</taxon>
        <taxon>Basidiomycota</taxon>
        <taxon>Pucciniomycotina</taxon>
        <taxon>Pucciniomycetes</taxon>
        <taxon>Pucciniales</taxon>
        <taxon>Sphaerophragmiaceae</taxon>
        <taxon>Austropuccinia</taxon>
    </lineage>
</organism>
<evidence type="ECO:0000313" key="3">
    <source>
        <dbReference type="EMBL" id="MBW0555710.1"/>
    </source>
</evidence>
<comment type="caution">
    <text evidence="3">The sequence shown here is derived from an EMBL/GenBank/DDBJ whole genome shotgun (WGS) entry which is preliminary data.</text>
</comment>
<evidence type="ECO:0000256" key="2">
    <source>
        <dbReference type="SAM" id="SignalP"/>
    </source>
</evidence>
<feature type="signal peptide" evidence="2">
    <location>
        <begin position="1"/>
        <end position="19"/>
    </location>
</feature>
<reference evidence="3" key="1">
    <citation type="submission" date="2021-03" db="EMBL/GenBank/DDBJ databases">
        <title>Draft genome sequence of rust myrtle Austropuccinia psidii MF-1, a brazilian biotype.</title>
        <authorList>
            <person name="Quecine M.C."/>
            <person name="Pachon D.M.R."/>
            <person name="Bonatelli M.L."/>
            <person name="Correr F.H."/>
            <person name="Franceschini L.M."/>
            <person name="Leite T.F."/>
            <person name="Margarido G.R.A."/>
            <person name="Almeida C.A."/>
            <person name="Ferrarezi J.A."/>
            <person name="Labate C.A."/>
        </authorList>
    </citation>
    <scope>NUCLEOTIDE SEQUENCE</scope>
    <source>
        <strain evidence="3">MF-1</strain>
    </source>
</reference>
<evidence type="ECO:0000313" key="4">
    <source>
        <dbReference type="Proteomes" id="UP000765509"/>
    </source>
</evidence>
<feature type="chain" id="PRO_5040283928" description="Secreted protein" evidence="2">
    <location>
        <begin position="20"/>
        <end position="156"/>
    </location>
</feature>
<accession>A0A9Q3PC13</accession>
<protein>
    <recommendedName>
        <fullName evidence="5">Secreted protein</fullName>
    </recommendedName>
</protein>
<proteinExistence type="predicted"/>
<dbReference type="AlphaFoldDB" id="A0A9Q3PC13"/>
<feature type="compositionally biased region" description="Basic and acidic residues" evidence="1">
    <location>
        <begin position="145"/>
        <end position="156"/>
    </location>
</feature>
<evidence type="ECO:0000256" key="1">
    <source>
        <dbReference type="SAM" id="MobiDB-lite"/>
    </source>
</evidence>
<dbReference type="Proteomes" id="UP000765509">
    <property type="component" value="Unassembled WGS sequence"/>
</dbReference>
<keyword evidence="4" id="KW-1185">Reference proteome</keyword>
<keyword evidence="2" id="KW-0732">Signal</keyword>
<gene>
    <name evidence="3" type="ORF">O181_095425</name>
</gene>